<keyword evidence="4" id="KW-0645">Protease</keyword>
<gene>
    <name evidence="4" type="primary">bepA_1</name>
    <name evidence="4" type="ORF">C1752_01686</name>
</gene>
<organism evidence="4 5">
    <name type="scientific">Acaryochloris thomasi RCC1774</name>
    <dbReference type="NCBI Taxonomy" id="1764569"/>
    <lineage>
        <taxon>Bacteria</taxon>
        <taxon>Bacillati</taxon>
        <taxon>Cyanobacteriota</taxon>
        <taxon>Cyanophyceae</taxon>
        <taxon>Acaryochloridales</taxon>
        <taxon>Acaryochloridaceae</taxon>
        <taxon>Acaryochloris</taxon>
        <taxon>Acaryochloris thomasi</taxon>
    </lineage>
</organism>
<dbReference type="PROSITE" id="PS50005">
    <property type="entry name" value="TPR"/>
    <property type="match status" value="3"/>
</dbReference>
<keyword evidence="5" id="KW-1185">Reference proteome</keyword>
<dbReference type="AlphaFoldDB" id="A0A2W1JVU5"/>
<evidence type="ECO:0000256" key="2">
    <source>
        <dbReference type="ARBA" id="ARBA00022803"/>
    </source>
</evidence>
<name>A0A2W1JVU5_9CYAN</name>
<dbReference type="PANTHER" id="PTHR44858">
    <property type="entry name" value="TETRATRICOPEPTIDE REPEAT PROTEIN 6"/>
    <property type="match status" value="1"/>
</dbReference>
<sequence>MKTSAEICYPLQTLRSLLMGLVVSLILLFATPVGESVAVAVPGPSAEVSEADLDALFDQALEATNVGDFATAETYWTRLLEQQPVNPALWSNRGNARVSQNKLEDAVSDYNHAIEIAPDQPDPYLNRGVAQEGLGQWKDAIADYNHVLEIDDQDPVAYNNLGNANAGLGNWETAVEEYQHAAELAPDFAFARANYALALYQVEDTQEAIRTMKNLVRKYPQFADMRAALTAALWAEGQTGEAESNWASAVGLDRRYRDIEWVTQVRRWPPKIVSALDKFLALQPIS</sequence>
<dbReference type="RefSeq" id="WP_110985650.1">
    <property type="nucleotide sequence ID" value="NZ_CAWNWM010000004.1"/>
</dbReference>
<feature type="repeat" description="TPR" evidence="3">
    <location>
        <begin position="155"/>
        <end position="188"/>
    </location>
</feature>
<dbReference type="GO" id="GO:0046813">
    <property type="term" value="P:receptor-mediated virion attachment to host cell"/>
    <property type="evidence" value="ECO:0007669"/>
    <property type="project" value="TreeGrafter"/>
</dbReference>
<dbReference type="GO" id="GO:0008233">
    <property type="term" value="F:peptidase activity"/>
    <property type="evidence" value="ECO:0007669"/>
    <property type="project" value="UniProtKB-KW"/>
</dbReference>
<keyword evidence="4" id="KW-0378">Hydrolase</keyword>
<dbReference type="Pfam" id="PF07719">
    <property type="entry name" value="TPR_2"/>
    <property type="match status" value="1"/>
</dbReference>
<evidence type="ECO:0000313" key="4">
    <source>
        <dbReference type="EMBL" id="PZD73844.1"/>
    </source>
</evidence>
<dbReference type="GO" id="GO:0009279">
    <property type="term" value="C:cell outer membrane"/>
    <property type="evidence" value="ECO:0007669"/>
    <property type="project" value="TreeGrafter"/>
</dbReference>
<evidence type="ECO:0000313" key="5">
    <source>
        <dbReference type="Proteomes" id="UP000248857"/>
    </source>
</evidence>
<dbReference type="EMBL" id="PQWO01000004">
    <property type="protein sequence ID" value="PZD73844.1"/>
    <property type="molecule type" value="Genomic_DNA"/>
</dbReference>
<dbReference type="GO" id="GO:0006508">
    <property type="term" value="P:proteolysis"/>
    <property type="evidence" value="ECO:0007669"/>
    <property type="project" value="UniProtKB-KW"/>
</dbReference>
<protein>
    <submittedName>
        <fullName evidence="4">Beta-barrel assembly-enhancing protease</fullName>
        <ecNumber evidence="4">3.4.-.-</ecNumber>
    </submittedName>
</protein>
<dbReference type="Gene3D" id="1.25.40.10">
    <property type="entry name" value="Tetratricopeptide repeat domain"/>
    <property type="match status" value="2"/>
</dbReference>
<accession>A0A2W1JVU5</accession>
<dbReference type="InterPro" id="IPR050498">
    <property type="entry name" value="Ycf3"/>
</dbReference>
<dbReference type="SUPFAM" id="SSF48452">
    <property type="entry name" value="TPR-like"/>
    <property type="match status" value="1"/>
</dbReference>
<dbReference type="Pfam" id="PF13432">
    <property type="entry name" value="TPR_16"/>
    <property type="match status" value="1"/>
</dbReference>
<keyword evidence="1" id="KW-0677">Repeat</keyword>
<evidence type="ECO:0000256" key="3">
    <source>
        <dbReference type="PROSITE-ProRule" id="PRU00339"/>
    </source>
</evidence>
<dbReference type="Proteomes" id="UP000248857">
    <property type="component" value="Unassembled WGS sequence"/>
</dbReference>
<dbReference type="EC" id="3.4.-.-" evidence="4"/>
<dbReference type="Pfam" id="PF13414">
    <property type="entry name" value="TPR_11"/>
    <property type="match status" value="1"/>
</dbReference>
<evidence type="ECO:0000256" key="1">
    <source>
        <dbReference type="ARBA" id="ARBA00022737"/>
    </source>
</evidence>
<dbReference type="SMART" id="SM00028">
    <property type="entry name" value="TPR"/>
    <property type="match status" value="6"/>
</dbReference>
<dbReference type="InterPro" id="IPR011990">
    <property type="entry name" value="TPR-like_helical_dom_sf"/>
</dbReference>
<comment type="caution">
    <text evidence="4">The sequence shown here is derived from an EMBL/GenBank/DDBJ whole genome shotgun (WGS) entry which is preliminary data.</text>
</comment>
<keyword evidence="2 3" id="KW-0802">TPR repeat</keyword>
<proteinExistence type="predicted"/>
<feature type="repeat" description="TPR" evidence="3">
    <location>
        <begin position="87"/>
        <end position="120"/>
    </location>
</feature>
<reference evidence="4 5" key="1">
    <citation type="journal article" date="2018" name="Sci. Rep.">
        <title>A novel species of the marine cyanobacterium Acaryochloris with a unique pigment content and lifestyle.</title>
        <authorList>
            <person name="Partensky F."/>
            <person name="Six C."/>
            <person name="Ratin M."/>
            <person name="Garczarek L."/>
            <person name="Vaulot D."/>
            <person name="Probert I."/>
            <person name="Calteau A."/>
            <person name="Gourvil P."/>
            <person name="Marie D."/>
            <person name="Grebert T."/>
            <person name="Bouchier C."/>
            <person name="Le Panse S."/>
            <person name="Gachenot M."/>
            <person name="Rodriguez F."/>
            <person name="Garrido J.L."/>
        </authorList>
    </citation>
    <scope>NUCLEOTIDE SEQUENCE [LARGE SCALE GENOMIC DNA]</scope>
    <source>
        <strain evidence="4 5">RCC1774</strain>
    </source>
</reference>
<dbReference type="PANTHER" id="PTHR44858:SF1">
    <property type="entry name" value="UDP-N-ACETYLGLUCOSAMINE--PEPTIDE N-ACETYLGLUCOSAMINYLTRANSFERASE SPINDLY-RELATED"/>
    <property type="match status" value="1"/>
</dbReference>
<dbReference type="OrthoDB" id="479590at2"/>
<dbReference type="InterPro" id="IPR019734">
    <property type="entry name" value="TPR_rpt"/>
</dbReference>
<feature type="repeat" description="TPR" evidence="3">
    <location>
        <begin position="121"/>
        <end position="154"/>
    </location>
</feature>
<dbReference type="InterPro" id="IPR013105">
    <property type="entry name" value="TPR_2"/>
</dbReference>